<dbReference type="CDD" id="cd11524">
    <property type="entry name" value="SYLF"/>
    <property type="match status" value="1"/>
</dbReference>
<keyword evidence="4" id="KW-1185">Reference proteome</keyword>
<dbReference type="OrthoDB" id="443981at2759"/>
<name>M3CKQ8_SPHMS</name>
<evidence type="ECO:0000313" key="4">
    <source>
        <dbReference type="Proteomes" id="UP000016931"/>
    </source>
</evidence>
<dbReference type="InterPro" id="IPR007461">
    <property type="entry name" value="Ysc84_actin-binding"/>
</dbReference>
<dbReference type="EMBL" id="KB456262">
    <property type="protein sequence ID" value="EMF14353.1"/>
    <property type="molecule type" value="Genomic_DNA"/>
</dbReference>
<feature type="region of interest" description="Disordered" evidence="1">
    <location>
        <begin position="446"/>
        <end position="467"/>
    </location>
</feature>
<feature type="region of interest" description="Disordered" evidence="1">
    <location>
        <begin position="346"/>
        <end position="425"/>
    </location>
</feature>
<reference evidence="3 4" key="1">
    <citation type="journal article" date="2012" name="PLoS Pathog.">
        <title>Diverse lifestyles and strategies of plant pathogenesis encoded in the genomes of eighteen Dothideomycetes fungi.</title>
        <authorList>
            <person name="Ohm R.A."/>
            <person name="Feau N."/>
            <person name="Henrissat B."/>
            <person name="Schoch C.L."/>
            <person name="Horwitz B.A."/>
            <person name="Barry K.W."/>
            <person name="Condon B.J."/>
            <person name="Copeland A.C."/>
            <person name="Dhillon B."/>
            <person name="Glaser F."/>
            <person name="Hesse C.N."/>
            <person name="Kosti I."/>
            <person name="LaButti K."/>
            <person name="Lindquist E.A."/>
            <person name="Lucas S."/>
            <person name="Salamov A.A."/>
            <person name="Bradshaw R.E."/>
            <person name="Ciuffetti L."/>
            <person name="Hamelin R.C."/>
            <person name="Kema G.H.J."/>
            <person name="Lawrence C."/>
            <person name="Scott J.A."/>
            <person name="Spatafora J.W."/>
            <person name="Turgeon B.G."/>
            <person name="de Wit P.J.G.M."/>
            <person name="Zhong S."/>
            <person name="Goodwin S.B."/>
            <person name="Grigoriev I.V."/>
        </authorList>
    </citation>
    <scope>NUCLEOTIDE SEQUENCE [LARGE SCALE GENOMIC DNA]</scope>
    <source>
        <strain evidence="3 4">SO2202</strain>
    </source>
</reference>
<dbReference type="HOGENOM" id="CLU_009742_1_0_1"/>
<dbReference type="Proteomes" id="UP000016931">
    <property type="component" value="Unassembled WGS sequence"/>
</dbReference>
<dbReference type="PANTHER" id="PTHR15629">
    <property type="entry name" value="SH3YL1 PROTEIN"/>
    <property type="match status" value="1"/>
</dbReference>
<gene>
    <name evidence="3" type="ORF">SEPMUDRAFT_148088</name>
</gene>
<evidence type="ECO:0000259" key="2">
    <source>
        <dbReference type="Pfam" id="PF04366"/>
    </source>
</evidence>
<feature type="compositionally biased region" description="Polar residues" evidence="1">
    <location>
        <begin position="446"/>
        <end position="456"/>
    </location>
</feature>
<dbReference type="Pfam" id="PF04366">
    <property type="entry name" value="Ysc84"/>
    <property type="match status" value="1"/>
</dbReference>
<dbReference type="AlphaFoldDB" id="M3CKQ8"/>
<dbReference type="PANTHER" id="PTHR15629:SF8">
    <property type="entry name" value="DUF500 DOMAIN PROTEIN (AFU_ORTHOLOGUE AFUA_5G07310)"/>
    <property type="match status" value="1"/>
</dbReference>
<dbReference type="InterPro" id="IPR051702">
    <property type="entry name" value="SH3_domain_YSC84-like"/>
</dbReference>
<feature type="compositionally biased region" description="Basic and acidic residues" evidence="1">
    <location>
        <begin position="619"/>
        <end position="648"/>
    </location>
</feature>
<feature type="region of interest" description="Disordered" evidence="1">
    <location>
        <begin position="586"/>
        <end position="648"/>
    </location>
</feature>
<protein>
    <submittedName>
        <fullName evidence="3">DUF500-domain-containing protein</fullName>
    </submittedName>
</protein>
<dbReference type="OMA" id="EHETDIQ"/>
<feature type="compositionally biased region" description="Low complexity" evidence="1">
    <location>
        <begin position="540"/>
        <end position="554"/>
    </location>
</feature>
<accession>M3CKQ8</accession>
<organism evidence="3 4">
    <name type="scientific">Sphaerulina musiva (strain SO2202)</name>
    <name type="common">Poplar stem canker fungus</name>
    <name type="synonym">Septoria musiva</name>
    <dbReference type="NCBI Taxonomy" id="692275"/>
    <lineage>
        <taxon>Eukaryota</taxon>
        <taxon>Fungi</taxon>
        <taxon>Dikarya</taxon>
        <taxon>Ascomycota</taxon>
        <taxon>Pezizomycotina</taxon>
        <taxon>Dothideomycetes</taxon>
        <taxon>Dothideomycetidae</taxon>
        <taxon>Mycosphaerellales</taxon>
        <taxon>Mycosphaerellaceae</taxon>
        <taxon>Sphaerulina</taxon>
    </lineage>
</organism>
<feature type="compositionally biased region" description="Polar residues" evidence="1">
    <location>
        <begin position="590"/>
        <end position="600"/>
    </location>
</feature>
<feature type="domain" description="Ysc84 actin-binding" evidence="2">
    <location>
        <begin position="135"/>
        <end position="260"/>
    </location>
</feature>
<feature type="region of interest" description="Disordered" evidence="1">
    <location>
        <begin position="534"/>
        <end position="574"/>
    </location>
</feature>
<feature type="compositionally biased region" description="Polar residues" evidence="1">
    <location>
        <begin position="408"/>
        <end position="425"/>
    </location>
</feature>
<dbReference type="RefSeq" id="XP_016762474.1">
    <property type="nucleotide sequence ID" value="XM_016904694.1"/>
</dbReference>
<evidence type="ECO:0000313" key="3">
    <source>
        <dbReference type="EMBL" id="EMF14353.1"/>
    </source>
</evidence>
<sequence>MWQRVKTGGKAGFDKAYAALDKLGPPINNLSNKLGSEAFWPTTLDQESDKAARILKSFCKDGFYVDEEVPPVDGPKQKQRVLQKIPAHVIREAKGLAIFTTMRTGLWISGAGGSGILIAKKEDGTWSPPSGIMLHTAGLGFLVGVDIYDCVVVINTQRALDAFTKVRCTLGGEVSAVAGPVGAGALLETSVHKHQAPVYTYLKSRGFYAGVQIDGTVVIERMDENERFYGQKLPVADILAGKVRHAPYEVRRLLETIKAAQGDSDVDDSLLPTEAPPADYEIDDGQAFGVPKLDDPDPYGVLALEKEGMSLKEAGTQKRASWAEFSFNPSPTSPIYNVYRQSQELGARSASRRNSWRSSAFSMDPKTPSSLRGSLDQRRSSVIMTDTSTQTDLLPDGPVSPGRRSIGGHSQHSSKGSFTNGHSSFMQGVPEHEVLKTPQEQIDSTNISTANGYSTPPHTPPGIYDTPEDLPERDDDQFDDVQIVEQPVLQSLQTVQPTASKVLSKARLVNVPKRVAPKLPPRNPGRNLPVVVGATPVSRTPSPTKSAASATSPAEEVSMAVEPDLTKSQATSTALQGMDATPISLMAESSGATTSASKLQTIHLEEDVSNHLRPSTSLEKSERSAEPVVEVKEKESEMEKEKMPGGFD</sequence>
<evidence type="ECO:0000256" key="1">
    <source>
        <dbReference type="SAM" id="MobiDB-lite"/>
    </source>
</evidence>
<proteinExistence type="predicted"/>
<dbReference type="GO" id="GO:0035091">
    <property type="term" value="F:phosphatidylinositol binding"/>
    <property type="evidence" value="ECO:0007669"/>
    <property type="project" value="TreeGrafter"/>
</dbReference>
<dbReference type="eggNOG" id="KOG1843">
    <property type="taxonomic scope" value="Eukaryota"/>
</dbReference>
<dbReference type="STRING" id="692275.M3CKQ8"/>
<feature type="compositionally biased region" description="Polar residues" evidence="1">
    <location>
        <begin position="380"/>
        <end position="392"/>
    </location>
</feature>
<dbReference type="GeneID" id="27901831"/>